<evidence type="ECO:0000313" key="2">
    <source>
        <dbReference type="EMBL" id="SEE17033.1"/>
    </source>
</evidence>
<reference evidence="2 3" key="1">
    <citation type="submission" date="2016-10" db="EMBL/GenBank/DDBJ databases">
        <authorList>
            <person name="de Groot N.N."/>
        </authorList>
    </citation>
    <scope>NUCLEOTIDE SEQUENCE [LARGE SCALE GENOMIC DNA]</scope>
    <source>
        <strain evidence="2 3">GAS522</strain>
    </source>
</reference>
<dbReference type="Proteomes" id="UP000183208">
    <property type="component" value="Unassembled WGS sequence"/>
</dbReference>
<feature type="compositionally biased region" description="Basic residues" evidence="1">
    <location>
        <begin position="20"/>
        <end position="29"/>
    </location>
</feature>
<dbReference type="EMBL" id="FNTI01000001">
    <property type="protein sequence ID" value="SEE17033.1"/>
    <property type="molecule type" value="Genomic_DNA"/>
</dbReference>
<evidence type="ECO:0000313" key="3">
    <source>
        <dbReference type="Proteomes" id="UP000183208"/>
    </source>
</evidence>
<feature type="region of interest" description="Disordered" evidence="1">
    <location>
        <begin position="1"/>
        <end position="52"/>
    </location>
</feature>
<proteinExistence type="predicted"/>
<sequence>MTIGAASRHHHHTSAQGQKPRLRKVRFGARRTDHRTPSEKSQLGQEDHEGVPAPNGRWCRWRGARSCSVRRQRGRHNRRAFAGAASAEANAYFGAVGTQTTTASGVGSIATHGAIAGTRQAAEGGNFWTGFEAGLIATAVSTYGPQEMGYTGNVVKSSLIGGTTSAINGEKFANGAILGAFSADFRTWVEGRSSLVGKMGPPEYGVGSGRWAS</sequence>
<organism evidence="2 3">
    <name type="scientific">Bradyrhizobium lablabi</name>
    <dbReference type="NCBI Taxonomy" id="722472"/>
    <lineage>
        <taxon>Bacteria</taxon>
        <taxon>Pseudomonadati</taxon>
        <taxon>Pseudomonadota</taxon>
        <taxon>Alphaproteobacteria</taxon>
        <taxon>Hyphomicrobiales</taxon>
        <taxon>Nitrobacteraceae</taxon>
        <taxon>Bradyrhizobium</taxon>
    </lineage>
</organism>
<dbReference type="AlphaFoldDB" id="A0A1M7GAL1"/>
<gene>
    <name evidence="2" type="ORF">SAMN05444171_6504</name>
</gene>
<accession>A0A1M7GAL1</accession>
<protein>
    <submittedName>
        <fullName evidence="2">Uncharacterized protein</fullName>
    </submittedName>
</protein>
<evidence type="ECO:0000256" key="1">
    <source>
        <dbReference type="SAM" id="MobiDB-lite"/>
    </source>
</evidence>
<name>A0A1M7GAL1_9BRAD</name>